<protein>
    <submittedName>
        <fullName evidence="1">Uncharacterized protein</fullName>
    </submittedName>
</protein>
<dbReference type="OrthoDB" id="5010675at2759"/>
<gene>
    <name evidence="1" type="ORF">E8E13_010001</name>
</gene>
<evidence type="ECO:0000313" key="2">
    <source>
        <dbReference type="Proteomes" id="UP000801428"/>
    </source>
</evidence>
<accession>A0A9P4W8P8</accession>
<reference evidence="1" key="1">
    <citation type="submission" date="2019-04" db="EMBL/GenBank/DDBJ databases">
        <title>Sequencing of skin fungus with MAO and IRED activity.</title>
        <authorList>
            <person name="Marsaioli A.J."/>
            <person name="Bonatto J.M.C."/>
            <person name="Reis Junior O."/>
        </authorList>
    </citation>
    <scope>NUCLEOTIDE SEQUENCE</scope>
    <source>
        <strain evidence="1">30M1</strain>
    </source>
</reference>
<dbReference type="Proteomes" id="UP000801428">
    <property type="component" value="Unassembled WGS sequence"/>
</dbReference>
<evidence type="ECO:0000313" key="1">
    <source>
        <dbReference type="EMBL" id="KAF3002695.1"/>
    </source>
</evidence>
<keyword evidence="2" id="KW-1185">Reference proteome</keyword>
<comment type="caution">
    <text evidence="1">The sequence shown here is derived from an EMBL/GenBank/DDBJ whole genome shotgun (WGS) entry which is preliminary data.</text>
</comment>
<name>A0A9P4W8P8_CURKU</name>
<dbReference type="AlphaFoldDB" id="A0A9P4W8P8"/>
<dbReference type="EMBL" id="SWKU01000011">
    <property type="protein sequence ID" value="KAF3002695.1"/>
    <property type="molecule type" value="Genomic_DNA"/>
</dbReference>
<sequence>MNETDFRSVIMTPRIEEICRNMKNVWEEAEPQIQELGLESFMRIHSNGEIPFSETEIATAFKQYMLDAEQLQEMFETTRLRQALSRLFTQLSSTESVKLGFWDYNGRYPESWRILPCDIRAHTHNHCSPGHKEELCRELQKPVADKLFAALLASLISAEASIVQLEIECISDRNFVWADDGSLDNLDLSRLRALRFDPIDVDDMYHWSEERASTAKIRCGLAICALLQKCSSALHKLSVTPDYAGRLGYFEWPTTKPKELPSLSALESFTTGLRLDLPAFAQFLHQSPALRFLQLNGCHGALEHWRHLWDAIRDHPNRMMLDFDQLPCNEATEYSGSHHTGEASTAVFDADPGKTLHTALKTTSLEEGIGTVLC</sequence>
<organism evidence="1 2">
    <name type="scientific">Curvularia kusanoi</name>
    <name type="common">Cochliobolus kusanoi</name>
    <dbReference type="NCBI Taxonomy" id="90978"/>
    <lineage>
        <taxon>Eukaryota</taxon>
        <taxon>Fungi</taxon>
        <taxon>Dikarya</taxon>
        <taxon>Ascomycota</taxon>
        <taxon>Pezizomycotina</taxon>
        <taxon>Dothideomycetes</taxon>
        <taxon>Pleosporomycetidae</taxon>
        <taxon>Pleosporales</taxon>
        <taxon>Pleosporineae</taxon>
        <taxon>Pleosporaceae</taxon>
        <taxon>Curvularia</taxon>
    </lineage>
</organism>
<proteinExistence type="predicted"/>